<dbReference type="Pfam" id="PF13442">
    <property type="entry name" value="Cytochrome_CBB3"/>
    <property type="match status" value="1"/>
</dbReference>
<dbReference type="GO" id="GO:0020037">
    <property type="term" value="F:heme binding"/>
    <property type="evidence" value="ECO:0007669"/>
    <property type="project" value="InterPro"/>
</dbReference>
<evidence type="ECO:0000313" key="9">
    <source>
        <dbReference type="EMBL" id="OGI50290.1"/>
    </source>
</evidence>
<reference evidence="9 10" key="1">
    <citation type="journal article" date="2016" name="Nat. Commun.">
        <title>Thousands of microbial genomes shed light on interconnected biogeochemical processes in an aquifer system.</title>
        <authorList>
            <person name="Anantharaman K."/>
            <person name="Brown C.T."/>
            <person name="Hug L.A."/>
            <person name="Sharon I."/>
            <person name="Castelle C.J."/>
            <person name="Probst A.J."/>
            <person name="Thomas B.C."/>
            <person name="Singh A."/>
            <person name="Wilkins M.J."/>
            <person name="Karaoz U."/>
            <person name="Brodie E.L."/>
            <person name="Williams K.H."/>
            <person name="Hubbard S.S."/>
            <person name="Banfield J.F."/>
        </authorList>
    </citation>
    <scope>NUCLEOTIDE SEQUENCE [LARGE SCALE GENOMIC DNA]</scope>
</reference>
<dbReference type="PRINTS" id="PR00607">
    <property type="entry name" value="CYTCHROMECIE"/>
</dbReference>
<dbReference type="InterPro" id="IPR036909">
    <property type="entry name" value="Cyt_c-like_dom_sf"/>
</dbReference>
<keyword evidence="2 6" id="KW-0349">Heme</keyword>
<accession>A0A1F6TYW6</accession>
<keyword evidence="7" id="KW-0472">Membrane</keyword>
<dbReference type="Gene3D" id="1.10.760.10">
    <property type="entry name" value="Cytochrome c-like domain"/>
    <property type="match status" value="1"/>
</dbReference>
<protein>
    <recommendedName>
        <fullName evidence="8">Cytochrome c domain-containing protein</fullName>
    </recommendedName>
</protein>
<dbReference type="PANTHER" id="PTHR40942:SF4">
    <property type="entry name" value="CYTOCHROME C5"/>
    <property type="match status" value="1"/>
</dbReference>
<dbReference type="SUPFAM" id="SSF46626">
    <property type="entry name" value="Cytochrome c"/>
    <property type="match status" value="1"/>
</dbReference>
<evidence type="ECO:0000256" key="4">
    <source>
        <dbReference type="ARBA" id="ARBA00022982"/>
    </source>
</evidence>
<dbReference type="PANTHER" id="PTHR40942">
    <property type="match status" value="1"/>
</dbReference>
<dbReference type="InterPro" id="IPR009056">
    <property type="entry name" value="Cyt_c-like_dom"/>
</dbReference>
<evidence type="ECO:0000313" key="10">
    <source>
        <dbReference type="Proteomes" id="UP000179362"/>
    </source>
</evidence>
<evidence type="ECO:0000256" key="6">
    <source>
        <dbReference type="PROSITE-ProRule" id="PRU00433"/>
    </source>
</evidence>
<dbReference type="InterPro" id="IPR002323">
    <property type="entry name" value="Cyt_CIE"/>
</dbReference>
<proteinExistence type="predicted"/>
<evidence type="ECO:0000256" key="5">
    <source>
        <dbReference type="ARBA" id="ARBA00023004"/>
    </source>
</evidence>
<keyword evidence="1" id="KW-0813">Transport</keyword>
<dbReference type="EMBL" id="MFTA01000090">
    <property type="protein sequence ID" value="OGI50290.1"/>
    <property type="molecule type" value="Genomic_DNA"/>
</dbReference>
<feature type="domain" description="Cytochrome c" evidence="8">
    <location>
        <begin position="73"/>
        <end position="156"/>
    </location>
</feature>
<gene>
    <name evidence="9" type="ORF">A3B81_01530</name>
</gene>
<sequence length="157" mass="16424">MSNREFWKFFSGLIASFVGITVLLYVVAQIIGDAPKAQAAGDAKAVAERIKPVGDVTVRGNTVMDVIIPAAQAADDAGKKLFEGTCKTCHGMGIAGAPKLGDKAAWKDRIAQGDDKLYEHAIKGFQGKSGFMPAKGGSTASDAEVKAAVDYMVSNSK</sequence>
<name>A0A1F6TYW6_9PROT</name>
<organism evidence="9 10">
    <name type="scientific">Candidatus Muproteobacteria bacterium RIFCSPHIGHO2_02_FULL_65_16</name>
    <dbReference type="NCBI Taxonomy" id="1817766"/>
    <lineage>
        <taxon>Bacteria</taxon>
        <taxon>Pseudomonadati</taxon>
        <taxon>Pseudomonadota</taxon>
        <taxon>Candidatus Muproteobacteria</taxon>
    </lineage>
</organism>
<dbReference type="GO" id="GO:0009055">
    <property type="term" value="F:electron transfer activity"/>
    <property type="evidence" value="ECO:0007669"/>
    <property type="project" value="InterPro"/>
</dbReference>
<dbReference type="AlphaFoldDB" id="A0A1F6TYW6"/>
<comment type="caution">
    <text evidence="9">The sequence shown here is derived from an EMBL/GenBank/DDBJ whole genome shotgun (WGS) entry which is preliminary data.</text>
</comment>
<feature type="transmembrane region" description="Helical" evidence="7">
    <location>
        <begin position="6"/>
        <end position="28"/>
    </location>
</feature>
<evidence type="ECO:0000259" key="8">
    <source>
        <dbReference type="PROSITE" id="PS51007"/>
    </source>
</evidence>
<keyword evidence="4" id="KW-0249">Electron transport</keyword>
<evidence type="ECO:0000256" key="1">
    <source>
        <dbReference type="ARBA" id="ARBA00022448"/>
    </source>
</evidence>
<dbReference type="GO" id="GO:0005506">
    <property type="term" value="F:iron ion binding"/>
    <property type="evidence" value="ECO:0007669"/>
    <property type="project" value="InterPro"/>
</dbReference>
<keyword evidence="7" id="KW-0812">Transmembrane</keyword>
<dbReference type="Proteomes" id="UP000179362">
    <property type="component" value="Unassembled WGS sequence"/>
</dbReference>
<evidence type="ECO:0000256" key="7">
    <source>
        <dbReference type="SAM" id="Phobius"/>
    </source>
</evidence>
<keyword evidence="5 6" id="KW-0408">Iron</keyword>
<evidence type="ECO:0000256" key="2">
    <source>
        <dbReference type="ARBA" id="ARBA00022617"/>
    </source>
</evidence>
<dbReference type="PROSITE" id="PS51007">
    <property type="entry name" value="CYTC"/>
    <property type="match status" value="1"/>
</dbReference>
<keyword evidence="7" id="KW-1133">Transmembrane helix</keyword>
<keyword evidence="3 6" id="KW-0479">Metal-binding</keyword>
<evidence type="ECO:0000256" key="3">
    <source>
        <dbReference type="ARBA" id="ARBA00022723"/>
    </source>
</evidence>